<accession>A0ABW4BUE2</accession>
<dbReference type="RefSeq" id="WP_263852833.1">
    <property type="nucleotide sequence ID" value="NZ_JBHTOI010000042.1"/>
</dbReference>
<name>A0ABW4BUE2_9LACO</name>
<evidence type="ECO:0000313" key="2">
    <source>
        <dbReference type="Proteomes" id="UP001597251"/>
    </source>
</evidence>
<evidence type="ECO:0000313" key="1">
    <source>
        <dbReference type="EMBL" id="MFD1418531.1"/>
    </source>
</evidence>
<protein>
    <submittedName>
        <fullName evidence="1">Uncharacterized protein</fullName>
    </submittedName>
</protein>
<comment type="caution">
    <text evidence="1">The sequence shown here is derived from an EMBL/GenBank/DDBJ whole genome shotgun (WGS) entry which is preliminary data.</text>
</comment>
<keyword evidence="2" id="KW-1185">Reference proteome</keyword>
<organism evidence="1 2">
    <name type="scientific">Companilactobacillus keshanensis</name>
    <dbReference type="NCBI Taxonomy" id="2486003"/>
    <lineage>
        <taxon>Bacteria</taxon>
        <taxon>Bacillati</taxon>
        <taxon>Bacillota</taxon>
        <taxon>Bacilli</taxon>
        <taxon>Lactobacillales</taxon>
        <taxon>Lactobacillaceae</taxon>
        <taxon>Companilactobacillus</taxon>
    </lineage>
</organism>
<dbReference type="EMBL" id="JBHTOI010000042">
    <property type="protein sequence ID" value="MFD1418531.1"/>
    <property type="molecule type" value="Genomic_DNA"/>
</dbReference>
<reference evidence="2" key="1">
    <citation type="journal article" date="2019" name="Int. J. Syst. Evol. Microbiol.">
        <title>The Global Catalogue of Microorganisms (GCM) 10K type strain sequencing project: providing services to taxonomists for standard genome sequencing and annotation.</title>
        <authorList>
            <consortium name="The Broad Institute Genomics Platform"/>
            <consortium name="The Broad Institute Genome Sequencing Center for Infectious Disease"/>
            <person name="Wu L."/>
            <person name="Ma J."/>
        </authorList>
    </citation>
    <scope>NUCLEOTIDE SEQUENCE [LARGE SCALE GENOMIC DNA]</scope>
    <source>
        <strain evidence="2">CCM 8936</strain>
    </source>
</reference>
<dbReference type="Proteomes" id="UP001597251">
    <property type="component" value="Unassembled WGS sequence"/>
</dbReference>
<gene>
    <name evidence="1" type="ORF">ACFQ42_07245</name>
</gene>
<proteinExistence type="predicted"/>
<sequence length="43" mass="4876">MNKIVKVSNIYTEVQVKENKKNALKEILSQTSVIDALKKLSTQ</sequence>